<dbReference type="EMBL" id="WJXW01000002">
    <property type="protein sequence ID" value="KAF9739046.1"/>
    <property type="molecule type" value="Genomic_DNA"/>
</dbReference>
<name>A0A9P6KUJ2_9PLEO</name>
<evidence type="ECO:0000313" key="3">
    <source>
        <dbReference type="Proteomes" id="UP000756921"/>
    </source>
</evidence>
<evidence type="ECO:0000256" key="1">
    <source>
        <dbReference type="SAM" id="Phobius"/>
    </source>
</evidence>
<comment type="caution">
    <text evidence="2">The sequence shown here is derived from an EMBL/GenBank/DDBJ whole genome shotgun (WGS) entry which is preliminary data.</text>
</comment>
<organism evidence="2 3">
    <name type="scientific">Paraphaeosphaeria minitans</name>
    <dbReference type="NCBI Taxonomy" id="565426"/>
    <lineage>
        <taxon>Eukaryota</taxon>
        <taxon>Fungi</taxon>
        <taxon>Dikarya</taxon>
        <taxon>Ascomycota</taxon>
        <taxon>Pezizomycotina</taxon>
        <taxon>Dothideomycetes</taxon>
        <taxon>Pleosporomycetidae</taxon>
        <taxon>Pleosporales</taxon>
        <taxon>Massarineae</taxon>
        <taxon>Didymosphaeriaceae</taxon>
        <taxon>Paraphaeosphaeria</taxon>
    </lineage>
</organism>
<gene>
    <name evidence="2" type="ORF">PMIN01_01680</name>
</gene>
<accession>A0A9P6KUJ2</accession>
<keyword evidence="1" id="KW-1133">Transmembrane helix</keyword>
<proteinExistence type="predicted"/>
<sequence length="168" mass="19063">LGLEQHLYPTVIYFGLLPTFFSAITSVISLKTKHDPLAKRAPWVTGLWVLNDLFLALANLAILIPVWISEPAAMGRHGDWMMLETYATVFLMSNMFIHAYLAFYPFKSLFNIEYQKDCPHCHGRLGTPVETVGTKRERYSLLRAENYLYEQEAEASSGTIRLSADSEA</sequence>
<dbReference type="AlphaFoldDB" id="A0A9P6KUJ2"/>
<keyword evidence="1" id="KW-0812">Transmembrane</keyword>
<keyword evidence="3" id="KW-1185">Reference proteome</keyword>
<feature type="transmembrane region" description="Helical" evidence="1">
    <location>
        <begin position="42"/>
        <end position="68"/>
    </location>
</feature>
<reference evidence="2" key="1">
    <citation type="journal article" date="2020" name="Mol. Plant Microbe Interact.">
        <title>Genome Sequence of the Biocontrol Agent Coniothyrium minitans strain Conio (IMI 134523).</title>
        <authorList>
            <person name="Patel D."/>
            <person name="Shittu T.A."/>
            <person name="Baroncelli R."/>
            <person name="Muthumeenakshi S."/>
            <person name="Osborne T.H."/>
            <person name="Janganan T.K."/>
            <person name="Sreenivasaprasad S."/>
        </authorList>
    </citation>
    <scope>NUCLEOTIDE SEQUENCE</scope>
    <source>
        <strain evidence="2">Conio</strain>
    </source>
</reference>
<dbReference type="OrthoDB" id="5241710at2759"/>
<feature type="transmembrane region" description="Helical" evidence="1">
    <location>
        <begin position="12"/>
        <end position="30"/>
    </location>
</feature>
<feature type="non-terminal residue" evidence="2">
    <location>
        <position position="1"/>
    </location>
</feature>
<feature type="transmembrane region" description="Helical" evidence="1">
    <location>
        <begin position="88"/>
        <end position="106"/>
    </location>
</feature>
<protein>
    <submittedName>
        <fullName evidence="2">Cytochrome p450</fullName>
    </submittedName>
</protein>
<dbReference type="Proteomes" id="UP000756921">
    <property type="component" value="Unassembled WGS sequence"/>
</dbReference>
<keyword evidence="1" id="KW-0472">Membrane</keyword>
<evidence type="ECO:0000313" key="2">
    <source>
        <dbReference type="EMBL" id="KAF9739046.1"/>
    </source>
</evidence>